<dbReference type="AlphaFoldDB" id="A0A8T0A8B6"/>
<dbReference type="SMART" id="SM00034">
    <property type="entry name" value="CLECT"/>
    <property type="match status" value="1"/>
</dbReference>
<dbReference type="InterPro" id="IPR016186">
    <property type="entry name" value="C-type_lectin-like/link_sf"/>
</dbReference>
<dbReference type="SUPFAM" id="SSF56436">
    <property type="entry name" value="C-type lectin-like"/>
    <property type="match status" value="1"/>
</dbReference>
<evidence type="ECO:0000256" key="3">
    <source>
        <dbReference type="SAM" id="Phobius"/>
    </source>
</evidence>
<keyword evidence="6" id="KW-1185">Reference proteome</keyword>
<dbReference type="OrthoDB" id="2142683at2759"/>
<dbReference type="PROSITE" id="PS50041">
    <property type="entry name" value="C_TYPE_LECTIN_2"/>
    <property type="match status" value="1"/>
</dbReference>
<dbReference type="GO" id="GO:0030246">
    <property type="term" value="F:carbohydrate binding"/>
    <property type="evidence" value="ECO:0007669"/>
    <property type="project" value="UniProtKB-KW"/>
</dbReference>
<dbReference type="PANTHER" id="PTHR22803">
    <property type="entry name" value="MANNOSE, PHOSPHOLIPASE, LECTIN RECEPTOR RELATED"/>
    <property type="match status" value="1"/>
</dbReference>
<dbReference type="Gene3D" id="3.10.100.10">
    <property type="entry name" value="Mannose-Binding Protein A, subunit A"/>
    <property type="match status" value="1"/>
</dbReference>
<feature type="coiled-coil region" evidence="2">
    <location>
        <begin position="112"/>
        <end position="153"/>
    </location>
</feature>
<dbReference type="InterPro" id="IPR001304">
    <property type="entry name" value="C-type_lectin-like"/>
</dbReference>
<gene>
    <name evidence="5" type="ORF">HF521_015134</name>
</gene>
<evidence type="ECO:0000256" key="2">
    <source>
        <dbReference type="SAM" id="Coils"/>
    </source>
</evidence>
<dbReference type="Gene3D" id="1.20.5.400">
    <property type="match status" value="1"/>
</dbReference>
<reference evidence="5" key="1">
    <citation type="submission" date="2020-08" db="EMBL/GenBank/DDBJ databases">
        <title>Chromosome-level assembly of Southern catfish (Silurus meridionalis) provides insights into visual adaptation to the nocturnal and benthic lifestyles.</title>
        <authorList>
            <person name="Zhang Y."/>
            <person name="Wang D."/>
            <person name="Peng Z."/>
        </authorList>
    </citation>
    <scope>NUCLEOTIDE SEQUENCE</scope>
    <source>
        <strain evidence="5">SWU-2019-XX</strain>
        <tissue evidence="5">Muscle</tissue>
    </source>
</reference>
<dbReference type="Pfam" id="PF00059">
    <property type="entry name" value="Lectin_C"/>
    <property type="match status" value="1"/>
</dbReference>
<name>A0A8T0A8B6_SILME</name>
<comment type="caution">
    <text evidence="5">The sequence shown here is derived from an EMBL/GenBank/DDBJ whole genome shotgun (WGS) entry which is preliminary data.</text>
</comment>
<protein>
    <recommendedName>
        <fullName evidence="4">C-type lectin domain-containing protein</fullName>
    </recommendedName>
</protein>
<dbReference type="InterPro" id="IPR033989">
    <property type="entry name" value="CD209-like_CTLD"/>
</dbReference>
<keyword evidence="2" id="KW-0175">Coiled coil</keyword>
<evidence type="ECO:0000259" key="4">
    <source>
        <dbReference type="PROSITE" id="PS50041"/>
    </source>
</evidence>
<evidence type="ECO:0000256" key="1">
    <source>
        <dbReference type="ARBA" id="ARBA00022734"/>
    </source>
</evidence>
<sequence>MSDLVQNYVTVAEKRGERIERVVEIYANVDAVRGQDLKEVTEDINVKKNLQTKHTGGTAWGRCFSLTAVSVLLLLLCVLLLTVVTVLLLKNNKLDTEKNQFQSSYNTMNTERERLQTSNDKMRLQINQLQFQKDQLLLQRDQFEQQKSSLKNMLLKLGCGFFSSSIYYISDVKKAWSESRQDCINNGADLVIINSTEEQEFISKRFGNAEAWIGLSDTEIEGNFKWVDGTLLTTSFWWNREPNDYGKNEDCAITGYKFAKFNISTWADFPCDFPGFGICEMKIFN</sequence>
<keyword evidence="3" id="KW-1133">Transmembrane helix</keyword>
<feature type="transmembrane region" description="Helical" evidence="3">
    <location>
        <begin position="64"/>
        <end position="89"/>
    </location>
</feature>
<dbReference type="CDD" id="cd03590">
    <property type="entry name" value="CLECT_DC-SIGN_like"/>
    <property type="match status" value="1"/>
</dbReference>
<evidence type="ECO:0000313" key="5">
    <source>
        <dbReference type="EMBL" id="KAF7686741.1"/>
    </source>
</evidence>
<keyword evidence="3" id="KW-0472">Membrane</keyword>
<dbReference type="InterPro" id="IPR016187">
    <property type="entry name" value="CTDL_fold"/>
</dbReference>
<keyword evidence="3" id="KW-0812">Transmembrane</keyword>
<feature type="domain" description="C-type lectin" evidence="4">
    <location>
        <begin position="162"/>
        <end position="280"/>
    </location>
</feature>
<dbReference type="InterPro" id="IPR050111">
    <property type="entry name" value="C-type_lectin/snaclec_domain"/>
</dbReference>
<accession>A0A8T0A8B6</accession>
<organism evidence="5 6">
    <name type="scientific">Silurus meridionalis</name>
    <name type="common">Southern catfish</name>
    <name type="synonym">Silurus soldatovi meridionalis</name>
    <dbReference type="NCBI Taxonomy" id="175797"/>
    <lineage>
        <taxon>Eukaryota</taxon>
        <taxon>Metazoa</taxon>
        <taxon>Chordata</taxon>
        <taxon>Craniata</taxon>
        <taxon>Vertebrata</taxon>
        <taxon>Euteleostomi</taxon>
        <taxon>Actinopterygii</taxon>
        <taxon>Neopterygii</taxon>
        <taxon>Teleostei</taxon>
        <taxon>Ostariophysi</taxon>
        <taxon>Siluriformes</taxon>
        <taxon>Siluridae</taxon>
        <taxon>Silurus</taxon>
    </lineage>
</organism>
<keyword evidence="1" id="KW-0430">Lectin</keyword>
<dbReference type="Proteomes" id="UP000606274">
    <property type="component" value="Unassembled WGS sequence"/>
</dbReference>
<evidence type="ECO:0000313" key="6">
    <source>
        <dbReference type="Proteomes" id="UP000606274"/>
    </source>
</evidence>
<dbReference type="EMBL" id="JABFDY010000028">
    <property type="protein sequence ID" value="KAF7686741.1"/>
    <property type="molecule type" value="Genomic_DNA"/>
</dbReference>
<proteinExistence type="predicted"/>